<name>A0A0F8Z5K0_9ZZZZ</name>
<sequence>FMGNNLDIISSVHEQIVRNDNGEGMNCSGSTPYYWEALGAMRAGTDTHRAIDDEDVHFHKPYGKYEPKHDDQQAFYRLEEFRGYLGQAYMRHLSLPPYSPPEINRYSGEEVRLGVFREQLGLHGGWSVQSAHSISLVKRLLIPIAKRKLQPEDPTGDDLEVGADAYKFAGKFGDGPEHNIRGTPSTDAVTNLPHILSAAAMQDVAAYYFNWQGMHPFHYHLKDFQTPQQADLEPFTTLQYKPPFSELASKMWLDRPPSHTVPVDHRHDADYYETTAGLYITPEGGVVIRDGYGAEIRMGGGNIQTSAPGDIITQPGRSAITYAGDDVVIKANKSVDITSSQNDVRLKAERNMDLMSGNSGQGRMLLESKASGAEYDPEGKEGEDLTDPGILLKNAAGQVVVWAKDIYARTGGGDVAAGEIVLDAN</sequence>
<dbReference type="AlphaFoldDB" id="A0A0F8Z5K0"/>
<comment type="caution">
    <text evidence="1">The sequence shown here is derived from an EMBL/GenBank/DDBJ whole genome shotgun (WGS) entry which is preliminary data.</text>
</comment>
<feature type="non-terminal residue" evidence="1">
    <location>
        <position position="425"/>
    </location>
</feature>
<proteinExistence type="predicted"/>
<evidence type="ECO:0000313" key="1">
    <source>
        <dbReference type="EMBL" id="KKK89052.1"/>
    </source>
</evidence>
<accession>A0A0F8Z5K0</accession>
<evidence type="ECO:0008006" key="2">
    <source>
        <dbReference type="Google" id="ProtNLM"/>
    </source>
</evidence>
<organism evidence="1">
    <name type="scientific">marine sediment metagenome</name>
    <dbReference type="NCBI Taxonomy" id="412755"/>
    <lineage>
        <taxon>unclassified sequences</taxon>
        <taxon>metagenomes</taxon>
        <taxon>ecological metagenomes</taxon>
    </lineage>
</organism>
<gene>
    <name evidence="1" type="ORF">LCGC14_2736990</name>
</gene>
<dbReference type="EMBL" id="LAZR01049689">
    <property type="protein sequence ID" value="KKK89052.1"/>
    <property type="molecule type" value="Genomic_DNA"/>
</dbReference>
<protein>
    <recommendedName>
        <fullName evidence="2">DUF2345 domain-containing protein</fullName>
    </recommendedName>
</protein>
<feature type="non-terminal residue" evidence="1">
    <location>
        <position position="1"/>
    </location>
</feature>
<reference evidence="1" key="1">
    <citation type="journal article" date="2015" name="Nature">
        <title>Complex archaea that bridge the gap between prokaryotes and eukaryotes.</title>
        <authorList>
            <person name="Spang A."/>
            <person name="Saw J.H."/>
            <person name="Jorgensen S.L."/>
            <person name="Zaremba-Niedzwiedzka K."/>
            <person name="Martijn J."/>
            <person name="Lind A.E."/>
            <person name="van Eijk R."/>
            <person name="Schleper C."/>
            <person name="Guy L."/>
            <person name="Ettema T.J."/>
        </authorList>
    </citation>
    <scope>NUCLEOTIDE SEQUENCE</scope>
</reference>